<dbReference type="PROSITE" id="PS50111">
    <property type="entry name" value="CHEMOTAXIS_TRANSDUC_2"/>
    <property type="match status" value="1"/>
</dbReference>
<reference evidence="10 11" key="1">
    <citation type="submission" date="2016-08" db="EMBL/GenBank/DDBJ databases">
        <authorList>
            <person name="Seilhamer J.J."/>
        </authorList>
    </citation>
    <scope>NUCLEOTIDE SEQUENCE [LARGE SCALE GENOMIC DNA]</scope>
    <source>
        <strain evidence="10 11">PH27A</strain>
    </source>
</reference>
<dbReference type="CDD" id="cd06225">
    <property type="entry name" value="HAMP"/>
    <property type="match status" value="1"/>
</dbReference>
<comment type="similarity">
    <text evidence="4">Belongs to the methyl-accepting chemotaxis (MCP) protein family.</text>
</comment>
<feature type="transmembrane region" description="Helical" evidence="6">
    <location>
        <begin position="294"/>
        <end position="317"/>
    </location>
</feature>
<dbReference type="InterPro" id="IPR000727">
    <property type="entry name" value="T_SNARE_dom"/>
</dbReference>
<sequence>MLLSSMLSSRLLRPLLVGLVGLIMIQTLSVMGVVRHGTRVLTDDVLAGLTQLHQVSSQALNQTTQDITDKLQSLAAGLQQRLGQGLGQRLDQANASSLEALEEALVSGAESQARLLASVSPKAIWDRDTPALTKLVEQAHQANPRILFAFFLDAQGKRLTRYLDRTQPEIKAMLDSGEGRSSFDRVMNAASHRDDVLLIQSPISPMGTQIGTFIMAVSRAQLLIQHQQLKAELAGFEHDMTHMITRRLNDNRHDTLALLEQRIQILDQQTQAQTGVLSRHAENAVALLLQRLSWVQIASGLGLMLLLMLIVVMRVLIPIRHLGGALATLAEGEGDLTQRLPEHQRHELGMMACDVNRFLATLQALIQDVQGVVSQTRQTGERLSHLGEASREASDRQLHTLQASHEVYEVMMVALSQMQGHMHDALHRVGDIRQSAASTTELSSHVHQDMAQMVVKVSEATDQVQQLVNQAHNIGEILDMIQGVAEQTNLLALNAAIEAARAGESGRGFAVVADEVRALAGRTSAATQDIEQQIDVLRQSVHDVAQTMGEARTIAEDGIGMIRRSDEQLQQIDLAVEDLYGVAQNSADLTEQQNLHAQALNERLDTVEKDSRMTMTRVEEVAASAEQLQVLSMQLNERVFRFKT</sequence>
<keyword evidence="6" id="KW-0472">Membrane</keyword>
<evidence type="ECO:0000256" key="3">
    <source>
        <dbReference type="ARBA" id="ARBA00023224"/>
    </source>
</evidence>
<proteinExistence type="inferred from homology"/>
<evidence type="ECO:0000256" key="6">
    <source>
        <dbReference type="SAM" id="Phobius"/>
    </source>
</evidence>
<evidence type="ECO:0000259" key="7">
    <source>
        <dbReference type="PROSITE" id="PS50111"/>
    </source>
</evidence>
<dbReference type="PROSITE" id="PS50192">
    <property type="entry name" value="T_SNARE"/>
    <property type="match status" value="1"/>
</dbReference>
<dbReference type="PROSITE" id="PS50885">
    <property type="entry name" value="HAMP"/>
    <property type="match status" value="1"/>
</dbReference>
<accession>A0A1E2VCB9</accession>
<dbReference type="GO" id="GO:0006935">
    <property type="term" value="P:chemotaxis"/>
    <property type="evidence" value="ECO:0007669"/>
    <property type="project" value="UniProtKB-ARBA"/>
</dbReference>
<dbReference type="InterPro" id="IPR004089">
    <property type="entry name" value="MCPsignal_dom"/>
</dbReference>
<dbReference type="SMART" id="SM00304">
    <property type="entry name" value="HAMP"/>
    <property type="match status" value="1"/>
</dbReference>
<feature type="domain" description="HAMP" evidence="9">
    <location>
        <begin position="313"/>
        <end position="367"/>
    </location>
</feature>
<keyword evidence="6" id="KW-0812">Transmembrane</keyword>
<name>A0A1E2VCB9_9GAMM</name>
<dbReference type="SUPFAM" id="SSF58104">
    <property type="entry name" value="Methyl-accepting chemotaxis protein (MCP) signaling domain"/>
    <property type="match status" value="1"/>
</dbReference>
<feature type="domain" description="T-SNARE coiled-coil homology" evidence="8">
    <location>
        <begin position="559"/>
        <end position="621"/>
    </location>
</feature>
<dbReference type="EMBL" id="MDTQ01000001">
    <property type="protein sequence ID" value="ODC04492.1"/>
    <property type="molecule type" value="Genomic_DNA"/>
</dbReference>
<evidence type="ECO:0000259" key="9">
    <source>
        <dbReference type="PROSITE" id="PS50885"/>
    </source>
</evidence>
<evidence type="ECO:0000256" key="5">
    <source>
        <dbReference type="PROSITE-ProRule" id="PRU00284"/>
    </source>
</evidence>
<evidence type="ECO:0000256" key="2">
    <source>
        <dbReference type="ARBA" id="ARBA00022519"/>
    </source>
</evidence>
<evidence type="ECO:0000256" key="1">
    <source>
        <dbReference type="ARBA" id="ARBA00004429"/>
    </source>
</evidence>
<dbReference type="GO" id="GO:0005886">
    <property type="term" value="C:plasma membrane"/>
    <property type="evidence" value="ECO:0007669"/>
    <property type="project" value="UniProtKB-SubCell"/>
</dbReference>
<dbReference type="AlphaFoldDB" id="A0A1E2VCB9"/>
<dbReference type="Proteomes" id="UP000094291">
    <property type="component" value="Unassembled WGS sequence"/>
</dbReference>
<keyword evidence="6" id="KW-1133">Transmembrane helix</keyword>
<evidence type="ECO:0000259" key="8">
    <source>
        <dbReference type="PROSITE" id="PS50192"/>
    </source>
</evidence>
<dbReference type="Pfam" id="PF00672">
    <property type="entry name" value="HAMP"/>
    <property type="match status" value="1"/>
</dbReference>
<evidence type="ECO:0008006" key="12">
    <source>
        <dbReference type="Google" id="ProtNLM"/>
    </source>
</evidence>
<gene>
    <name evidence="10" type="ORF">BFW38_14075</name>
</gene>
<dbReference type="OrthoDB" id="7025727at2"/>
<evidence type="ECO:0000256" key="4">
    <source>
        <dbReference type="ARBA" id="ARBA00029447"/>
    </source>
</evidence>
<dbReference type="STRING" id="197479.BFW38_14075"/>
<organism evidence="10 11">
    <name type="scientific">Terasakiispira papahanaumokuakeensis</name>
    <dbReference type="NCBI Taxonomy" id="197479"/>
    <lineage>
        <taxon>Bacteria</taxon>
        <taxon>Pseudomonadati</taxon>
        <taxon>Pseudomonadota</taxon>
        <taxon>Gammaproteobacteria</taxon>
        <taxon>Oceanospirillales</taxon>
        <taxon>Terasakiispira</taxon>
    </lineage>
</organism>
<dbReference type="SMART" id="SM00283">
    <property type="entry name" value="MA"/>
    <property type="match status" value="1"/>
</dbReference>
<keyword evidence="11" id="KW-1185">Reference proteome</keyword>
<dbReference type="Gene3D" id="1.10.287.950">
    <property type="entry name" value="Methyl-accepting chemotaxis protein"/>
    <property type="match status" value="1"/>
</dbReference>
<evidence type="ECO:0000313" key="10">
    <source>
        <dbReference type="EMBL" id="ODC04492.1"/>
    </source>
</evidence>
<dbReference type="InterPro" id="IPR003660">
    <property type="entry name" value="HAMP_dom"/>
</dbReference>
<comment type="subcellular location">
    <subcellularLocation>
        <location evidence="1">Cell inner membrane</location>
        <topology evidence="1">Multi-pass membrane protein</topology>
    </subcellularLocation>
</comment>
<feature type="domain" description="Methyl-accepting transducer" evidence="7">
    <location>
        <begin position="372"/>
        <end position="608"/>
    </location>
</feature>
<feature type="transmembrane region" description="Helical" evidence="6">
    <location>
        <begin position="12"/>
        <end position="34"/>
    </location>
</feature>
<comment type="caution">
    <text evidence="10">The sequence shown here is derived from an EMBL/GenBank/DDBJ whole genome shotgun (WGS) entry which is preliminary data.</text>
</comment>
<dbReference type="PANTHER" id="PTHR32089:SF112">
    <property type="entry name" value="LYSOZYME-LIKE PROTEIN-RELATED"/>
    <property type="match status" value="1"/>
</dbReference>
<keyword evidence="3 5" id="KW-0807">Transducer</keyword>
<keyword evidence="2" id="KW-0997">Cell inner membrane</keyword>
<dbReference type="PANTHER" id="PTHR32089">
    <property type="entry name" value="METHYL-ACCEPTING CHEMOTAXIS PROTEIN MCPB"/>
    <property type="match status" value="1"/>
</dbReference>
<evidence type="ECO:0000313" key="11">
    <source>
        <dbReference type="Proteomes" id="UP000094291"/>
    </source>
</evidence>
<dbReference type="Pfam" id="PF00015">
    <property type="entry name" value="MCPsignal"/>
    <property type="match status" value="1"/>
</dbReference>
<dbReference type="GO" id="GO:0007165">
    <property type="term" value="P:signal transduction"/>
    <property type="evidence" value="ECO:0007669"/>
    <property type="project" value="UniProtKB-KW"/>
</dbReference>
<protein>
    <recommendedName>
        <fullName evidence="12">Chemotaxis protein</fullName>
    </recommendedName>
</protein>
<keyword evidence="2" id="KW-1003">Cell membrane</keyword>
<dbReference type="RefSeq" id="WP_068999475.1">
    <property type="nucleotide sequence ID" value="NZ_MDTQ01000001.1"/>
</dbReference>